<accession>A0A3N0DHR4</accession>
<keyword evidence="2" id="KW-1185">Reference proteome</keyword>
<dbReference type="EMBL" id="RJTM01000171">
    <property type="protein sequence ID" value="RNL75234.1"/>
    <property type="molecule type" value="Genomic_DNA"/>
</dbReference>
<evidence type="ECO:0000313" key="2">
    <source>
        <dbReference type="Proteomes" id="UP000267469"/>
    </source>
</evidence>
<protein>
    <submittedName>
        <fullName evidence="1">Uncharacterized protein</fullName>
    </submittedName>
</protein>
<name>A0A3N0DHR4_SINP1</name>
<evidence type="ECO:0000313" key="1">
    <source>
        <dbReference type="EMBL" id="RNL75234.1"/>
    </source>
</evidence>
<dbReference type="Proteomes" id="UP000267469">
    <property type="component" value="Unassembled WGS sequence"/>
</dbReference>
<dbReference type="OrthoDB" id="2972467at2"/>
<comment type="caution">
    <text evidence="1">The sequence shown here is derived from an EMBL/GenBank/DDBJ whole genome shotgun (WGS) entry which is preliminary data.</text>
</comment>
<sequence length="269" mass="31171">MEFTVHSIKDIESWLEIHRTTGMDIDLHFHIKRSPDIPGEDSLIDMPFKNTRGEEPFDWTKEKKTGRYVWKEDVTSEENTPDGYDYIGRRESDVWKDYQNSASNGVSRLYRKYIGAPDIDKDSFYSARNEDLKKLVEEIFDAVKRRVDSVNRNFEPIDLSTRGSGQYYGTGRAFGIKEGAIHGVILKLEYEGIVFTANVSFDPLDPRVDAPNTLSHIESAEIRKGNSKYNVFKFTGPTIGVNQPMIYIQMDREAFKQVYKEIMGYEYRD</sequence>
<dbReference type="RefSeq" id="WP_123218129.1">
    <property type="nucleotide sequence ID" value="NZ_RJTM01000171.1"/>
</dbReference>
<dbReference type="AlphaFoldDB" id="A0A3N0DHR4"/>
<organism evidence="1 2">
    <name type="scientific">Sinomicrobium pectinilyticum</name>
    <dbReference type="NCBI Taxonomy" id="1084421"/>
    <lineage>
        <taxon>Bacteria</taxon>
        <taxon>Pseudomonadati</taxon>
        <taxon>Bacteroidota</taxon>
        <taxon>Flavobacteriia</taxon>
        <taxon>Flavobacteriales</taxon>
        <taxon>Flavobacteriaceae</taxon>
        <taxon>Sinomicrobium</taxon>
    </lineage>
</organism>
<gene>
    <name evidence="1" type="ORF">ED312_21735</name>
</gene>
<reference evidence="1 2" key="1">
    <citation type="submission" date="2018-10" db="EMBL/GenBank/DDBJ databases">
        <title>Sinomicrobium pectinilyticum sp. nov., a pectinase-producing bacterium isolated from alkaline and saline soil, and emended description of the genus Sinomicrobium.</title>
        <authorList>
            <person name="Cheng B."/>
            <person name="Li C."/>
            <person name="Lai Q."/>
            <person name="Du M."/>
            <person name="Shao Z."/>
            <person name="Xu P."/>
            <person name="Yang C."/>
        </authorList>
    </citation>
    <scope>NUCLEOTIDE SEQUENCE [LARGE SCALE GENOMIC DNA]</scope>
    <source>
        <strain evidence="1 2">5DNS001</strain>
    </source>
</reference>
<proteinExistence type="predicted"/>